<comment type="caution">
    <text evidence="2">The sequence shown here is derived from an EMBL/GenBank/DDBJ whole genome shotgun (WGS) entry which is preliminary data.</text>
</comment>
<organism evidence="2 3">
    <name type="scientific">Candidatus Giovannonibacteria bacterium GW2011_GWB1_47_6b</name>
    <dbReference type="NCBI Taxonomy" id="1618655"/>
    <lineage>
        <taxon>Bacteria</taxon>
        <taxon>Candidatus Giovannoniibacteriota</taxon>
    </lineage>
</organism>
<feature type="transmembrane region" description="Helical" evidence="1">
    <location>
        <begin position="7"/>
        <end position="28"/>
    </location>
</feature>
<dbReference type="PANTHER" id="PTHR37309:SF1">
    <property type="entry name" value="SLR0284 PROTEIN"/>
    <property type="match status" value="1"/>
</dbReference>
<dbReference type="InterPro" id="IPR007165">
    <property type="entry name" value="Phage_holin_4_2"/>
</dbReference>
<sequence length="117" mass="12593">MKKIIIGLVSNLVAILLAEYLITGFQVVNDWKGFAIVVILFTIANSFILPILRFVFKPLIWLTAGLLALAFNGLLIYIVDILSAGITISGPIPLILATIVIGMVNATFAYGAKAFKA</sequence>
<dbReference type="AlphaFoldDB" id="A0A0G1VFZ1"/>
<keyword evidence="1" id="KW-1133">Transmembrane helix</keyword>
<feature type="transmembrane region" description="Helical" evidence="1">
    <location>
        <begin position="91"/>
        <end position="112"/>
    </location>
</feature>
<accession>A0A0G1VFZ1</accession>
<reference evidence="2 3" key="1">
    <citation type="journal article" date="2015" name="Nature">
        <title>rRNA introns, odd ribosomes, and small enigmatic genomes across a large radiation of phyla.</title>
        <authorList>
            <person name="Brown C.T."/>
            <person name="Hug L.A."/>
            <person name="Thomas B.C."/>
            <person name="Sharon I."/>
            <person name="Castelle C.J."/>
            <person name="Singh A."/>
            <person name="Wilkins M.J."/>
            <person name="Williams K.H."/>
            <person name="Banfield J.F."/>
        </authorList>
    </citation>
    <scope>NUCLEOTIDE SEQUENCE [LARGE SCALE GENOMIC DNA]</scope>
</reference>
<protein>
    <recommendedName>
        <fullName evidence="4">Phage holin family protein</fullName>
    </recommendedName>
</protein>
<evidence type="ECO:0000313" key="2">
    <source>
        <dbReference type="EMBL" id="KKU77083.1"/>
    </source>
</evidence>
<evidence type="ECO:0000313" key="3">
    <source>
        <dbReference type="Proteomes" id="UP000034682"/>
    </source>
</evidence>
<proteinExistence type="predicted"/>
<feature type="transmembrane region" description="Helical" evidence="1">
    <location>
        <begin position="34"/>
        <end position="52"/>
    </location>
</feature>
<feature type="transmembrane region" description="Helical" evidence="1">
    <location>
        <begin position="59"/>
        <end position="79"/>
    </location>
</feature>
<keyword evidence="1" id="KW-0472">Membrane</keyword>
<gene>
    <name evidence="2" type="ORF">UY02_C0007G0019</name>
</gene>
<name>A0A0G1VFZ1_9BACT</name>
<dbReference type="PANTHER" id="PTHR37309">
    <property type="entry name" value="SLR0284 PROTEIN"/>
    <property type="match status" value="1"/>
</dbReference>
<evidence type="ECO:0008006" key="4">
    <source>
        <dbReference type="Google" id="ProtNLM"/>
    </source>
</evidence>
<evidence type="ECO:0000256" key="1">
    <source>
        <dbReference type="SAM" id="Phobius"/>
    </source>
</evidence>
<dbReference type="Proteomes" id="UP000034682">
    <property type="component" value="Unassembled WGS sequence"/>
</dbReference>
<dbReference type="EMBL" id="LCOK01000007">
    <property type="protein sequence ID" value="KKU77083.1"/>
    <property type="molecule type" value="Genomic_DNA"/>
</dbReference>
<dbReference type="Pfam" id="PF04020">
    <property type="entry name" value="Phage_holin_4_2"/>
    <property type="match status" value="1"/>
</dbReference>
<keyword evidence="1" id="KW-0812">Transmembrane</keyword>